<dbReference type="AlphaFoldDB" id="A0A3B1BKS4"/>
<dbReference type="EMBL" id="UOFX01000019">
    <property type="protein sequence ID" value="VAX06825.1"/>
    <property type="molecule type" value="Genomic_DNA"/>
</dbReference>
<protein>
    <submittedName>
        <fullName evidence="2">Predicted transcriptional regulator containing an HTH domain and an uncharacterized domain shared with the mammalian protein Schlafen</fullName>
    </submittedName>
</protein>
<dbReference type="Gene3D" id="3.30.565.60">
    <property type="match status" value="1"/>
</dbReference>
<evidence type="ECO:0000313" key="2">
    <source>
        <dbReference type="EMBL" id="VAX06825.1"/>
    </source>
</evidence>
<dbReference type="Pfam" id="PF13749">
    <property type="entry name" value="HATPase_c_4"/>
    <property type="match status" value="1"/>
</dbReference>
<dbReference type="Gene3D" id="3.30.950.30">
    <property type="entry name" value="Schlafen, AAA domain"/>
    <property type="match status" value="1"/>
</dbReference>
<sequence>MTTNRSTEYLIGLVRELCKLPSETEWVEFKHNNAHPQEIGEYISALANAAALNGKAHAYLLWGLEDGTHDIIGTEFNPITARKGNEPLESWLLRLLNPKIRFRFDVMEVDERQVVILEIERATRHPVSFSGMEYVRIGEVKKPLKEAPDRERALWRIFDQTPFEALVAAERLDANAVLRLLDYPAYFDLLELPLPANRDGIIEALTEDTLIQPCPAGGWNITNLGAILFAKRLADFPGLSRKAVRVIQYRGAGRVETIREQLDGKGYAAGFEGLVGYINGLLPSNEIIEQALRRTMPMYPELAVRELVANALIHQDFFVTGTGPMVEIFDDRIEITNPGEPLVDTQRFVDTPPKSRNEALASMMRRFRICEERGSGIDKVIFQVELFQLPAPLFEVPEGFMRTVLFAYKDLKDMDKRDRIRASYLHACLCYVTRRKMTNTTLRERFGIADQNAADASRLLKEAVKAGAIVIEDSSVGTRSRGYLPFWAVPVTGEPAGFV</sequence>
<organism evidence="2">
    <name type="scientific">hydrothermal vent metagenome</name>
    <dbReference type="NCBI Taxonomy" id="652676"/>
    <lineage>
        <taxon>unclassified sequences</taxon>
        <taxon>metagenomes</taxon>
        <taxon>ecological metagenomes</taxon>
    </lineage>
</organism>
<name>A0A3B1BKS4_9ZZZZ</name>
<dbReference type="InterPro" id="IPR038475">
    <property type="entry name" value="RecG_C_sf"/>
</dbReference>
<dbReference type="PANTHER" id="PTHR30595:SF6">
    <property type="entry name" value="SCHLAFEN ALBA-2 DOMAIN-CONTAINING PROTEIN"/>
    <property type="match status" value="1"/>
</dbReference>
<dbReference type="PANTHER" id="PTHR30595">
    <property type="entry name" value="GLPR-RELATED TRANSCRIPTIONAL REPRESSOR"/>
    <property type="match status" value="1"/>
</dbReference>
<feature type="domain" description="Schlafen AlbA-2" evidence="1">
    <location>
        <begin position="23"/>
        <end position="144"/>
    </location>
</feature>
<evidence type="ECO:0000259" key="1">
    <source>
        <dbReference type="Pfam" id="PF04326"/>
    </source>
</evidence>
<reference evidence="2" key="1">
    <citation type="submission" date="2018-06" db="EMBL/GenBank/DDBJ databases">
        <authorList>
            <person name="Zhirakovskaya E."/>
        </authorList>
    </citation>
    <scope>NUCLEOTIDE SEQUENCE</scope>
</reference>
<gene>
    <name evidence="2" type="ORF">MNBD_GAMMA26-403</name>
</gene>
<proteinExistence type="predicted"/>
<accession>A0A3B1BKS4</accession>
<dbReference type="InterPro" id="IPR007421">
    <property type="entry name" value="Schlafen_AlbA_2_dom"/>
</dbReference>
<dbReference type="Pfam" id="PF04326">
    <property type="entry name" value="SLFN_AlbA_2"/>
    <property type="match status" value="1"/>
</dbReference>
<dbReference type="InterPro" id="IPR038461">
    <property type="entry name" value="Schlafen_AlbA_2_dom_sf"/>
</dbReference>